<dbReference type="GO" id="GO:0009002">
    <property type="term" value="F:serine-type D-Ala-D-Ala carboxypeptidase activity"/>
    <property type="evidence" value="ECO:0007669"/>
    <property type="project" value="UniProtKB-EC"/>
</dbReference>
<comment type="catalytic activity">
    <reaction evidence="14">
        <text>[GlcNAc-(1-&gt;4)-Mur2Ac(oyl-L-Ala-gamma-D-Glu-L-Lys-D-Ala-D-Ala)](n)-di-trans,octa-cis-undecaprenyl diphosphate + beta-D-GlcNAc-(1-&gt;4)-Mur2Ac(oyl-L-Ala-gamma-D-Glu-L-Lys-D-Ala-D-Ala)-di-trans,octa-cis-undecaprenyl diphosphate = [GlcNAc-(1-&gt;4)-Mur2Ac(oyl-L-Ala-gamma-D-Glu-L-Lys-D-Ala-D-Ala)](n+1)-di-trans,octa-cis-undecaprenyl diphosphate + di-trans,octa-cis-undecaprenyl diphosphate + H(+)</text>
        <dbReference type="Rhea" id="RHEA:23708"/>
        <dbReference type="Rhea" id="RHEA-COMP:9602"/>
        <dbReference type="Rhea" id="RHEA-COMP:9603"/>
        <dbReference type="ChEBI" id="CHEBI:15378"/>
        <dbReference type="ChEBI" id="CHEBI:58405"/>
        <dbReference type="ChEBI" id="CHEBI:60033"/>
        <dbReference type="ChEBI" id="CHEBI:78435"/>
        <dbReference type="EC" id="2.4.99.28"/>
    </reaction>
</comment>
<feature type="domain" description="Penicillin-binding protein transpeptidase" evidence="17">
    <location>
        <begin position="450"/>
        <end position="715"/>
    </location>
</feature>
<comment type="catalytic activity">
    <reaction evidence="13">
        <text>Preferential cleavage: (Ac)2-L-Lys-D-Ala-|-D-Ala. Also transpeptidation of peptidyl-alanyl moieties that are N-acyl substituents of D-alanine.</text>
        <dbReference type="EC" id="3.4.16.4"/>
    </reaction>
</comment>
<keyword evidence="9" id="KW-0133">Cell shape</keyword>
<dbReference type="GO" id="GO:0006508">
    <property type="term" value="P:proteolysis"/>
    <property type="evidence" value="ECO:0007669"/>
    <property type="project" value="UniProtKB-KW"/>
</dbReference>
<dbReference type="NCBIfam" id="TIGR02074">
    <property type="entry name" value="PBP_1a_fam"/>
    <property type="match status" value="1"/>
</dbReference>
<dbReference type="Pfam" id="PF00912">
    <property type="entry name" value="Transgly"/>
    <property type="match status" value="1"/>
</dbReference>
<evidence type="ECO:0000256" key="15">
    <source>
        <dbReference type="SAM" id="MobiDB-lite"/>
    </source>
</evidence>
<feature type="region of interest" description="Disordered" evidence="15">
    <location>
        <begin position="1"/>
        <end position="26"/>
    </location>
</feature>
<keyword evidence="8" id="KW-0378">Hydrolase</keyword>
<evidence type="ECO:0000256" key="12">
    <source>
        <dbReference type="ARBA" id="ARBA00023316"/>
    </source>
</evidence>
<dbReference type="FunFam" id="1.10.3810.10:FF:000001">
    <property type="entry name" value="Penicillin-binding protein 1A"/>
    <property type="match status" value="1"/>
</dbReference>
<evidence type="ECO:0000256" key="9">
    <source>
        <dbReference type="ARBA" id="ARBA00022960"/>
    </source>
</evidence>
<evidence type="ECO:0000256" key="8">
    <source>
        <dbReference type="ARBA" id="ARBA00022801"/>
    </source>
</evidence>
<keyword evidence="16" id="KW-0472">Membrane</keyword>
<dbReference type="RefSeq" id="WP_348264941.1">
    <property type="nucleotide sequence ID" value="NZ_CP121196.1"/>
</dbReference>
<evidence type="ECO:0000256" key="2">
    <source>
        <dbReference type="ARBA" id="ARBA00007090"/>
    </source>
</evidence>
<keyword evidence="6" id="KW-0328">Glycosyltransferase</keyword>
<keyword evidence="5" id="KW-0645">Protease</keyword>
<dbReference type="InterPro" id="IPR001264">
    <property type="entry name" value="Glyco_trans_51"/>
</dbReference>
<dbReference type="InterPro" id="IPR012338">
    <property type="entry name" value="Beta-lactam/transpept-like"/>
</dbReference>
<evidence type="ECO:0000256" key="11">
    <source>
        <dbReference type="ARBA" id="ARBA00023268"/>
    </source>
</evidence>
<proteinExistence type="inferred from homology"/>
<dbReference type="GO" id="GO:0008360">
    <property type="term" value="P:regulation of cell shape"/>
    <property type="evidence" value="ECO:0007669"/>
    <property type="project" value="UniProtKB-KW"/>
</dbReference>
<gene>
    <name evidence="19" type="ORF">P8935_10485</name>
</gene>
<dbReference type="Pfam" id="PF00905">
    <property type="entry name" value="Transpeptidase"/>
    <property type="match status" value="1"/>
</dbReference>
<comment type="similarity">
    <text evidence="2">In the C-terminal section; belongs to the transpeptidase family.</text>
</comment>
<dbReference type="GO" id="GO:0008658">
    <property type="term" value="F:penicillin binding"/>
    <property type="evidence" value="ECO:0007669"/>
    <property type="project" value="InterPro"/>
</dbReference>
<comment type="pathway">
    <text evidence="1">Cell wall biogenesis; peptidoglycan biosynthesis.</text>
</comment>
<organism evidence="19">
    <name type="scientific">Telmatobacter sp. DSM 110680</name>
    <dbReference type="NCBI Taxonomy" id="3036704"/>
    <lineage>
        <taxon>Bacteria</taxon>
        <taxon>Pseudomonadati</taxon>
        <taxon>Acidobacteriota</taxon>
        <taxon>Terriglobia</taxon>
        <taxon>Terriglobales</taxon>
        <taxon>Acidobacteriaceae</taxon>
        <taxon>Telmatobacter</taxon>
    </lineage>
</organism>
<feature type="transmembrane region" description="Helical" evidence="16">
    <location>
        <begin position="39"/>
        <end position="61"/>
    </location>
</feature>
<evidence type="ECO:0000256" key="5">
    <source>
        <dbReference type="ARBA" id="ARBA00022670"/>
    </source>
</evidence>
<keyword evidence="12" id="KW-0961">Cell wall biogenesis/degradation</keyword>
<dbReference type="SUPFAM" id="SSF56601">
    <property type="entry name" value="beta-lactamase/transpeptidase-like"/>
    <property type="match status" value="1"/>
</dbReference>
<evidence type="ECO:0000256" key="4">
    <source>
        <dbReference type="ARBA" id="ARBA00022645"/>
    </source>
</evidence>
<accession>A0AAU7DQ05</accession>
<dbReference type="SUPFAM" id="SSF53955">
    <property type="entry name" value="Lysozyme-like"/>
    <property type="match status" value="1"/>
</dbReference>
<evidence type="ECO:0000256" key="6">
    <source>
        <dbReference type="ARBA" id="ARBA00022676"/>
    </source>
</evidence>
<dbReference type="GO" id="GO:0030288">
    <property type="term" value="C:outer membrane-bounded periplasmic space"/>
    <property type="evidence" value="ECO:0007669"/>
    <property type="project" value="TreeGrafter"/>
</dbReference>
<keyword evidence="16" id="KW-1133">Transmembrane helix</keyword>
<dbReference type="InterPro" id="IPR023346">
    <property type="entry name" value="Lysozyme-like_dom_sf"/>
</dbReference>
<dbReference type="AlphaFoldDB" id="A0AAU7DQ05"/>
<feature type="domain" description="Glycosyl transferase family 51" evidence="18">
    <location>
        <begin position="87"/>
        <end position="261"/>
    </location>
</feature>
<evidence type="ECO:0000256" key="7">
    <source>
        <dbReference type="ARBA" id="ARBA00022679"/>
    </source>
</evidence>
<dbReference type="GO" id="GO:0071555">
    <property type="term" value="P:cell wall organization"/>
    <property type="evidence" value="ECO:0007669"/>
    <property type="project" value="UniProtKB-KW"/>
</dbReference>
<dbReference type="InterPro" id="IPR036950">
    <property type="entry name" value="PBP_transglycosylase"/>
</dbReference>
<comment type="similarity">
    <text evidence="3">In the N-terminal section; belongs to the glycosyltransferase 51 family.</text>
</comment>
<keyword evidence="11" id="KW-0511">Multifunctional enzyme</keyword>
<keyword evidence="16" id="KW-0812">Transmembrane</keyword>
<dbReference type="Gene3D" id="1.10.3810.10">
    <property type="entry name" value="Biosynthetic peptidoglycan transglycosylase-like"/>
    <property type="match status" value="1"/>
</dbReference>
<evidence type="ECO:0000256" key="3">
    <source>
        <dbReference type="ARBA" id="ARBA00007739"/>
    </source>
</evidence>
<dbReference type="InterPro" id="IPR050396">
    <property type="entry name" value="Glycosyltr_51/Transpeptidase"/>
</dbReference>
<evidence type="ECO:0000256" key="1">
    <source>
        <dbReference type="ARBA" id="ARBA00004752"/>
    </source>
</evidence>
<dbReference type="PANTHER" id="PTHR32282:SF33">
    <property type="entry name" value="PEPTIDOGLYCAN GLYCOSYLTRANSFERASE"/>
    <property type="match status" value="1"/>
</dbReference>
<evidence type="ECO:0000259" key="18">
    <source>
        <dbReference type="Pfam" id="PF00912"/>
    </source>
</evidence>
<dbReference type="GO" id="GO:0008955">
    <property type="term" value="F:peptidoglycan glycosyltransferase activity"/>
    <property type="evidence" value="ECO:0007669"/>
    <property type="project" value="UniProtKB-EC"/>
</dbReference>
<sequence>MAAPPAHSVPSSGLGRTHRLRPEPVPPPLFRRRKVAGKVAFLILLLLAVTTGSLAGLMLVFSVNLPQINDLERYRPSTMTDLYDTKGRIIGSFALEKRIVINYEDFAPVLRQAVVSIEDKNFDSHWGINVFRIAGALWHDIRSHGRAQGASTLTMQLARNLFLSADRTAARKAQEAYLAIQIERAFTKEQIFTLYGNQIYLGSGMYGFEAASQFYFSKHAKDLNLTEAALLAGLPKGPVAYSPLINPEKALRRRNLVLSEMESDGVITHQQAEQGRRAPLGLKINQPEMSVAPWFQEEVRRELEKKFGAEQVHEAGLRVDTTLDLDLQKTANKALTDGLAAYERRHGWKGKIENVLSNSTLEDYRHPDWAMATHAGDYVHALVTQALPLQIRARVGANEIVLLPEDWAWTGQRYGDSLVKPGDVIYVHLAATAEGPDQRATLEQDSGTQGAVFAMDNTTGDVLAMVGGRDYALSEFNRSTQAERQTGSSFKPYVYTTAIEEGAKPDDIIIDAPVTFGTYSPHNYENDYKGAMTLINAFAESRNIPAVKLAARVGIHKVIDMAHRFGVTSDIPAYLPIALGAAEITLQEQVTSYSVFPNDGIRVKPRLIRKVTNADGITLWEDAPAVDEIISQQTARTMMALFRAVTSHGTGAQVAQMNHPLGGKTGTTSDYTDAWFMGFSPSVTCGVWVGYDSRQSLGEKETGAKAALPIWMEIMKTAIAGKDDEQFPGDAEQQPMQKAAIVQPAKPSGSGTPLRPNVSVPQPEITAKPVAKSPEPSVASTSIP</sequence>
<keyword evidence="7" id="KW-0808">Transferase</keyword>
<reference evidence="19" key="1">
    <citation type="submission" date="2023-03" db="EMBL/GenBank/DDBJ databases">
        <title>Edaphobacter sp.</title>
        <authorList>
            <person name="Huber K.J."/>
            <person name="Papendorf J."/>
            <person name="Pilke C."/>
            <person name="Bunk B."/>
            <person name="Sproeer C."/>
            <person name="Pester M."/>
        </authorList>
    </citation>
    <scope>NUCLEOTIDE SEQUENCE</scope>
    <source>
        <strain evidence="19">DSM 110680</strain>
    </source>
</reference>
<evidence type="ECO:0000313" key="19">
    <source>
        <dbReference type="EMBL" id="XBH19720.1"/>
    </source>
</evidence>
<evidence type="ECO:0000256" key="10">
    <source>
        <dbReference type="ARBA" id="ARBA00022984"/>
    </source>
</evidence>
<protein>
    <submittedName>
        <fullName evidence="19">PBP1A family penicillin-binding protein</fullName>
    </submittedName>
</protein>
<dbReference type="GO" id="GO:0009252">
    <property type="term" value="P:peptidoglycan biosynthetic process"/>
    <property type="evidence" value="ECO:0007669"/>
    <property type="project" value="UniProtKB-KW"/>
</dbReference>
<evidence type="ECO:0000256" key="13">
    <source>
        <dbReference type="ARBA" id="ARBA00034000"/>
    </source>
</evidence>
<keyword evidence="10" id="KW-0573">Peptidoglycan synthesis</keyword>
<dbReference type="InterPro" id="IPR001460">
    <property type="entry name" value="PCN-bd_Tpept"/>
</dbReference>
<evidence type="ECO:0000256" key="16">
    <source>
        <dbReference type="SAM" id="Phobius"/>
    </source>
</evidence>
<name>A0AAU7DQ05_9BACT</name>
<dbReference type="EMBL" id="CP121196">
    <property type="protein sequence ID" value="XBH19720.1"/>
    <property type="molecule type" value="Genomic_DNA"/>
</dbReference>
<keyword evidence="4" id="KW-0121">Carboxypeptidase</keyword>
<feature type="region of interest" description="Disordered" evidence="15">
    <location>
        <begin position="724"/>
        <end position="784"/>
    </location>
</feature>
<evidence type="ECO:0000259" key="17">
    <source>
        <dbReference type="Pfam" id="PF00905"/>
    </source>
</evidence>
<dbReference type="PANTHER" id="PTHR32282">
    <property type="entry name" value="BINDING PROTEIN TRANSPEPTIDASE, PUTATIVE-RELATED"/>
    <property type="match status" value="1"/>
</dbReference>
<dbReference type="Gene3D" id="3.40.710.10">
    <property type="entry name" value="DD-peptidase/beta-lactamase superfamily"/>
    <property type="match status" value="2"/>
</dbReference>
<evidence type="ECO:0000256" key="14">
    <source>
        <dbReference type="ARBA" id="ARBA00049902"/>
    </source>
</evidence>